<dbReference type="InterPro" id="IPR036249">
    <property type="entry name" value="Thioredoxin-like_sf"/>
</dbReference>
<sequence length="212" mass="23047">MRQANLLALALAACCLAVLPSAAAQRRRSLNDDTFEHVTQAATGQTTGVWFVSFCSPSARACKDLAGSWEELGRELLQRQPAPIFLTTVDPHSAPALARRFAISTLPTLLLFRDRKMYRFPGKLTPDTDAKGVLRRFAEEGYVEVAREEVPPPASPLDWILKAAAAKVEVVKAAIEAQDLHVLAKALLPVLGVCLLAILLLLANVGRKAKRD</sequence>
<organism evidence="4 5">
    <name type="scientific">Micractinium conductrix</name>
    <dbReference type="NCBI Taxonomy" id="554055"/>
    <lineage>
        <taxon>Eukaryota</taxon>
        <taxon>Viridiplantae</taxon>
        <taxon>Chlorophyta</taxon>
        <taxon>core chlorophytes</taxon>
        <taxon>Trebouxiophyceae</taxon>
        <taxon>Chlorellales</taxon>
        <taxon>Chlorellaceae</taxon>
        <taxon>Chlorella clade</taxon>
        <taxon>Micractinium</taxon>
    </lineage>
</organism>
<dbReference type="Proteomes" id="UP000239649">
    <property type="component" value="Unassembled WGS sequence"/>
</dbReference>
<protein>
    <submittedName>
        <fullName evidence="4">Thioredoxin domain-containing</fullName>
    </submittedName>
</protein>
<dbReference type="SUPFAM" id="SSF52833">
    <property type="entry name" value="Thioredoxin-like"/>
    <property type="match status" value="1"/>
</dbReference>
<dbReference type="PANTHER" id="PTHR19991">
    <property type="entry name" value="L 2 01289"/>
    <property type="match status" value="1"/>
</dbReference>
<dbReference type="Pfam" id="PF00085">
    <property type="entry name" value="Thioredoxin"/>
    <property type="match status" value="1"/>
</dbReference>
<feature type="transmembrane region" description="Helical" evidence="1">
    <location>
        <begin position="186"/>
        <end position="206"/>
    </location>
</feature>
<accession>A0A2P6VPM4</accession>
<evidence type="ECO:0000256" key="2">
    <source>
        <dbReference type="SAM" id="SignalP"/>
    </source>
</evidence>
<dbReference type="Gene3D" id="3.40.30.10">
    <property type="entry name" value="Glutaredoxin"/>
    <property type="match status" value="1"/>
</dbReference>
<dbReference type="InterPro" id="IPR013766">
    <property type="entry name" value="Thioredoxin_domain"/>
</dbReference>
<gene>
    <name evidence="4" type="ORF">C2E20_1214</name>
</gene>
<keyword evidence="1" id="KW-0812">Transmembrane</keyword>
<dbReference type="OrthoDB" id="72053at2759"/>
<evidence type="ECO:0000313" key="5">
    <source>
        <dbReference type="Proteomes" id="UP000239649"/>
    </source>
</evidence>
<keyword evidence="1" id="KW-1133">Transmembrane helix</keyword>
<keyword evidence="5" id="KW-1185">Reference proteome</keyword>
<reference evidence="4 5" key="1">
    <citation type="journal article" date="2018" name="Plant J.">
        <title>Genome sequences of Chlorella sorokiniana UTEX 1602 and Micractinium conductrix SAG 241.80: implications to maltose excretion by a green alga.</title>
        <authorList>
            <person name="Arriola M.B."/>
            <person name="Velmurugan N."/>
            <person name="Zhang Y."/>
            <person name="Plunkett M.H."/>
            <person name="Hondzo H."/>
            <person name="Barney B.M."/>
        </authorList>
    </citation>
    <scope>NUCLEOTIDE SEQUENCE [LARGE SCALE GENOMIC DNA]</scope>
    <source>
        <strain evidence="4 5">SAG 241.80</strain>
    </source>
</reference>
<feature type="chain" id="PRO_5015115034" evidence="2">
    <location>
        <begin position="25"/>
        <end position="212"/>
    </location>
</feature>
<dbReference type="CDD" id="cd02961">
    <property type="entry name" value="PDI_a_family"/>
    <property type="match status" value="1"/>
</dbReference>
<dbReference type="EMBL" id="LHPF02000002">
    <property type="protein sequence ID" value="PSC76005.1"/>
    <property type="molecule type" value="Genomic_DNA"/>
</dbReference>
<keyword evidence="2" id="KW-0732">Signal</keyword>
<evidence type="ECO:0000256" key="1">
    <source>
        <dbReference type="SAM" id="Phobius"/>
    </source>
</evidence>
<dbReference type="STRING" id="554055.A0A2P6VPM4"/>
<keyword evidence="1" id="KW-0472">Membrane</keyword>
<proteinExistence type="predicted"/>
<comment type="caution">
    <text evidence="4">The sequence shown here is derived from an EMBL/GenBank/DDBJ whole genome shotgun (WGS) entry which is preliminary data.</text>
</comment>
<dbReference type="PANTHER" id="PTHR19991:SF2">
    <property type="entry name" value="GH08893P"/>
    <property type="match status" value="1"/>
</dbReference>
<name>A0A2P6VPM4_9CHLO</name>
<feature type="signal peptide" evidence="2">
    <location>
        <begin position="1"/>
        <end position="24"/>
    </location>
</feature>
<feature type="domain" description="Thioredoxin" evidence="3">
    <location>
        <begin position="30"/>
        <end position="116"/>
    </location>
</feature>
<dbReference type="AlphaFoldDB" id="A0A2P6VPM4"/>
<evidence type="ECO:0000259" key="3">
    <source>
        <dbReference type="Pfam" id="PF00085"/>
    </source>
</evidence>
<evidence type="ECO:0000313" key="4">
    <source>
        <dbReference type="EMBL" id="PSC76005.1"/>
    </source>
</evidence>